<organism evidence="1 2">
    <name type="scientific">Panicum miliaceum</name>
    <name type="common">Proso millet</name>
    <name type="synonym">Broomcorn millet</name>
    <dbReference type="NCBI Taxonomy" id="4540"/>
    <lineage>
        <taxon>Eukaryota</taxon>
        <taxon>Viridiplantae</taxon>
        <taxon>Streptophyta</taxon>
        <taxon>Embryophyta</taxon>
        <taxon>Tracheophyta</taxon>
        <taxon>Spermatophyta</taxon>
        <taxon>Magnoliopsida</taxon>
        <taxon>Liliopsida</taxon>
        <taxon>Poales</taxon>
        <taxon>Poaceae</taxon>
        <taxon>PACMAD clade</taxon>
        <taxon>Panicoideae</taxon>
        <taxon>Panicodae</taxon>
        <taxon>Paniceae</taxon>
        <taxon>Panicinae</taxon>
        <taxon>Panicum</taxon>
        <taxon>Panicum sect. Panicum</taxon>
    </lineage>
</organism>
<proteinExistence type="predicted"/>
<protein>
    <submittedName>
        <fullName evidence="1">Uncharacterized protein</fullName>
    </submittedName>
</protein>
<keyword evidence="2" id="KW-1185">Reference proteome</keyword>
<dbReference type="EMBL" id="PQIB02000009">
    <property type="protein sequence ID" value="RLN00192.1"/>
    <property type="molecule type" value="Genomic_DNA"/>
</dbReference>
<accession>A0A3L6RD48</accession>
<evidence type="ECO:0000313" key="2">
    <source>
        <dbReference type="Proteomes" id="UP000275267"/>
    </source>
</evidence>
<evidence type="ECO:0000313" key="1">
    <source>
        <dbReference type="EMBL" id="RLN00192.1"/>
    </source>
</evidence>
<dbReference type="AlphaFoldDB" id="A0A3L6RD48"/>
<name>A0A3L6RD48_PANMI</name>
<comment type="caution">
    <text evidence="1">The sequence shown here is derived from an EMBL/GenBank/DDBJ whole genome shotgun (WGS) entry which is preliminary data.</text>
</comment>
<dbReference type="OrthoDB" id="685425at2759"/>
<dbReference type="Proteomes" id="UP000275267">
    <property type="component" value="Unassembled WGS sequence"/>
</dbReference>
<gene>
    <name evidence="1" type="ORF">C2845_PM06G26800</name>
</gene>
<sequence>MREKRLMASRMAGKKVSIKAKAKDSKAVATVGDGWRASKCSEADLTTLIDEGLLQPKEIIQWRAATGDK</sequence>
<reference evidence="2" key="1">
    <citation type="journal article" date="2019" name="Nat. Commun.">
        <title>The genome of broomcorn millet.</title>
        <authorList>
            <person name="Zou C."/>
            <person name="Miki D."/>
            <person name="Li D."/>
            <person name="Tang Q."/>
            <person name="Xiao L."/>
            <person name="Rajput S."/>
            <person name="Deng P."/>
            <person name="Jia W."/>
            <person name="Huang R."/>
            <person name="Zhang M."/>
            <person name="Sun Y."/>
            <person name="Hu J."/>
            <person name="Fu X."/>
            <person name="Schnable P.S."/>
            <person name="Li F."/>
            <person name="Zhang H."/>
            <person name="Feng B."/>
            <person name="Zhu X."/>
            <person name="Liu R."/>
            <person name="Schnable J.C."/>
            <person name="Zhu J.-K."/>
            <person name="Zhang H."/>
        </authorList>
    </citation>
    <scope>NUCLEOTIDE SEQUENCE [LARGE SCALE GENOMIC DNA]</scope>
</reference>